<dbReference type="OrthoDB" id="2551558at2759"/>
<gene>
    <name evidence="1" type="ORF">UBRO_20082</name>
</gene>
<proteinExistence type="predicted"/>
<sequence length="172" mass="19661">MLHSAVGELIPRHVSHHLFARQDISDQCVVNLASNYNEYKNKCEVGNEAKHPCFTHWAGDLNGALVCGLVDPLNIKKNLLIKNDHMTDFTIKDPTKSFVIKYPELRAELLYFNYDPHTGCKDITLKRGGDEAWRIWVSDEDGNGRGIDTKNYAETTKRLCSKWIHIHVKRDG</sequence>
<evidence type="ECO:0000313" key="2">
    <source>
        <dbReference type="Proteomes" id="UP000179920"/>
    </source>
</evidence>
<dbReference type="AlphaFoldDB" id="A0A1K0G5E9"/>
<reference evidence="2" key="1">
    <citation type="submission" date="2016-04" db="EMBL/GenBank/DDBJ databases">
        <authorList>
            <person name="Guldener U."/>
            <person name="Guldener U."/>
        </authorList>
    </citation>
    <scope>NUCLEOTIDE SEQUENCE [LARGE SCALE GENOMIC DNA]</scope>
    <source>
        <strain evidence="2">UB2112</strain>
    </source>
</reference>
<dbReference type="Proteomes" id="UP000179920">
    <property type="component" value="Chromosome VIII"/>
</dbReference>
<organism evidence="1 2">
    <name type="scientific">Ustilago bromivora</name>
    <dbReference type="NCBI Taxonomy" id="307758"/>
    <lineage>
        <taxon>Eukaryota</taxon>
        <taxon>Fungi</taxon>
        <taxon>Dikarya</taxon>
        <taxon>Basidiomycota</taxon>
        <taxon>Ustilaginomycotina</taxon>
        <taxon>Ustilaginomycetes</taxon>
        <taxon>Ustilaginales</taxon>
        <taxon>Ustilaginaceae</taxon>
        <taxon>Ustilago</taxon>
    </lineage>
</organism>
<evidence type="ECO:0000313" key="1">
    <source>
        <dbReference type="EMBL" id="SAM82715.1"/>
    </source>
</evidence>
<name>A0A1K0G5E9_9BASI</name>
<dbReference type="EMBL" id="LT558124">
    <property type="protein sequence ID" value="SAM82715.1"/>
    <property type="molecule type" value="Genomic_DNA"/>
</dbReference>
<accession>A0A1K0G5E9</accession>
<protein>
    <submittedName>
        <fullName evidence="1">Related to Mig1 protein</fullName>
    </submittedName>
</protein>